<sequence>MRRTLKFSLNLANTNKIQELKDLSKEYKRVVNYYLMVLFSKDEYIL</sequence>
<comment type="caution">
    <text evidence="1">The sequence shown here is derived from an EMBL/GenBank/DDBJ whole genome shotgun (WGS) entry which is preliminary data.</text>
</comment>
<protein>
    <submittedName>
        <fullName evidence="1">Uncharacterized protein</fullName>
    </submittedName>
</protein>
<proteinExistence type="predicted"/>
<evidence type="ECO:0000313" key="1">
    <source>
        <dbReference type="EMBL" id="GAJ00528.1"/>
    </source>
</evidence>
<reference evidence="1" key="1">
    <citation type="journal article" date="2014" name="Front. Microbiol.">
        <title>High frequency of phylogenetically diverse reductive dehalogenase-homologous genes in deep subseafloor sedimentary metagenomes.</title>
        <authorList>
            <person name="Kawai M."/>
            <person name="Futagami T."/>
            <person name="Toyoda A."/>
            <person name="Takaki Y."/>
            <person name="Nishi S."/>
            <person name="Hori S."/>
            <person name="Arai W."/>
            <person name="Tsubouchi T."/>
            <person name="Morono Y."/>
            <person name="Uchiyama I."/>
            <person name="Ito T."/>
            <person name="Fujiyama A."/>
            <person name="Inagaki F."/>
            <person name="Takami H."/>
        </authorList>
    </citation>
    <scope>NUCLEOTIDE SEQUENCE</scope>
    <source>
        <strain evidence="1">Expedition CK06-06</strain>
    </source>
</reference>
<dbReference type="AlphaFoldDB" id="X1T5E4"/>
<dbReference type="EMBL" id="BARW01019896">
    <property type="protein sequence ID" value="GAJ00528.1"/>
    <property type="molecule type" value="Genomic_DNA"/>
</dbReference>
<gene>
    <name evidence="1" type="ORF">S12H4_33714</name>
</gene>
<feature type="non-terminal residue" evidence="1">
    <location>
        <position position="46"/>
    </location>
</feature>
<name>X1T5E4_9ZZZZ</name>
<accession>X1T5E4</accession>
<organism evidence="1">
    <name type="scientific">marine sediment metagenome</name>
    <dbReference type="NCBI Taxonomy" id="412755"/>
    <lineage>
        <taxon>unclassified sequences</taxon>
        <taxon>metagenomes</taxon>
        <taxon>ecological metagenomes</taxon>
    </lineage>
</organism>